<name>A0ABP6IYI5_STRTU</name>
<comment type="caution">
    <text evidence="2">The sequence shown here is derived from an EMBL/GenBank/DDBJ whole genome shotgun (WGS) entry which is preliminary data.</text>
</comment>
<accession>A0ABP6IYI5</accession>
<evidence type="ECO:0000256" key="1">
    <source>
        <dbReference type="SAM" id="MobiDB-lite"/>
    </source>
</evidence>
<evidence type="ECO:0008006" key="4">
    <source>
        <dbReference type="Google" id="ProtNLM"/>
    </source>
</evidence>
<feature type="region of interest" description="Disordered" evidence="1">
    <location>
        <begin position="1"/>
        <end position="94"/>
    </location>
</feature>
<organism evidence="2 3">
    <name type="scientific">Streptomyces thioluteus</name>
    <dbReference type="NCBI Taxonomy" id="66431"/>
    <lineage>
        <taxon>Bacteria</taxon>
        <taxon>Bacillati</taxon>
        <taxon>Actinomycetota</taxon>
        <taxon>Actinomycetes</taxon>
        <taxon>Kitasatosporales</taxon>
        <taxon>Streptomycetaceae</taxon>
        <taxon>Streptomyces</taxon>
    </lineage>
</organism>
<proteinExistence type="predicted"/>
<feature type="compositionally biased region" description="Basic and acidic residues" evidence="1">
    <location>
        <begin position="1"/>
        <end position="11"/>
    </location>
</feature>
<keyword evidence="3" id="KW-1185">Reference proteome</keyword>
<sequence>MRQGDENERQRSGSGGGNFYAGRVTGSAVAVGEGAHAEYEGDGPSPGREVAPSAPPHPPMPAQPPGSGNAVVGEVDSSAVGVGKNARAVRREHIRVPQAVLDGLERLDGQLARAGRTSEDELRRLIAEVLADGERERPTGRRRLERLRALLAGGVSVAGRLVPVAELAGKIGELVA</sequence>
<dbReference type="RefSeq" id="WP_344960870.1">
    <property type="nucleotide sequence ID" value="NZ_BAAAXZ010000028.1"/>
</dbReference>
<evidence type="ECO:0000313" key="2">
    <source>
        <dbReference type="EMBL" id="GAA2914218.1"/>
    </source>
</evidence>
<gene>
    <name evidence="2" type="ORF">GCM10020221_07410</name>
</gene>
<evidence type="ECO:0000313" key="3">
    <source>
        <dbReference type="Proteomes" id="UP001501102"/>
    </source>
</evidence>
<protein>
    <recommendedName>
        <fullName evidence="4">Ribbon-helix-helix protein CopG domain-containing protein</fullName>
    </recommendedName>
</protein>
<feature type="compositionally biased region" description="Pro residues" evidence="1">
    <location>
        <begin position="53"/>
        <end position="64"/>
    </location>
</feature>
<dbReference type="EMBL" id="BAAAXZ010000028">
    <property type="protein sequence ID" value="GAA2914218.1"/>
    <property type="molecule type" value="Genomic_DNA"/>
</dbReference>
<dbReference type="Proteomes" id="UP001501102">
    <property type="component" value="Unassembled WGS sequence"/>
</dbReference>
<reference evidence="3" key="1">
    <citation type="journal article" date="2019" name="Int. J. Syst. Evol. Microbiol.">
        <title>The Global Catalogue of Microorganisms (GCM) 10K type strain sequencing project: providing services to taxonomists for standard genome sequencing and annotation.</title>
        <authorList>
            <consortium name="The Broad Institute Genomics Platform"/>
            <consortium name="The Broad Institute Genome Sequencing Center for Infectious Disease"/>
            <person name="Wu L."/>
            <person name="Ma J."/>
        </authorList>
    </citation>
    <scope>NUCLEOTIDE SEQUENCE [LARGE SCALE GENOMIC DNA]</scope>
    <source>
        <strain evidence="3">JCM 4087</strain>
    </source>
</reference>